<dbReference type="GO" id="GO:0005737">
    <property type="term" value="C:cytoplasm"/>
    <property type="evidence" value="ECO:0007669"/>
    <property type="project" value="TreeGrafter"/>
</dbReference>
<comment type="catalytic activity">
    <reaction evidence="1">
        <text>a 2'-deoxyribonucleoside 5'-phosphate + H2O = a 2'-deoxyribonucleoside + phosphate</text>
        <dbReference type="Rhea" id="RHEA:36167"/>
        <dbReference type="ChEBI" id="CHEBI:15377"/>
        <dbReference type="ChEBI" id="CHEBI:18274"/>
        <dbReference type="ChEBI" id="CHEBI:43474"/>
        <dbReference type="ChEBI" id="CHEBI:65317"/>
        <dbReference type="EC" id="3.1.3.89"/>
    </reaction>
</comment>
<dbReference type="InterPro" id="IPR006674">
    <property type="entry name" value="HD_domain"/>
</dbReference>
<keyword evidence="7" id="KW-0378">Hydrolase</keyword>
<keyword evidence="6" id="KW-0479">Metal-binding</keyword>
<dbReference type="Proteomes" id="UP000179279">
    <property type="component" value="Unassembled WGS sequence"/>
</dbReference>
<dbReference type="InterPro" id="IPR003607">
    <property type="entry name" value="HD/PDEase_dom"/>
</dbReference>
<dbReference type="PANTHER" id="PTHR11845">
    <property type="entry name" value="5'-DEOXYNUCLEOTIDASE HDDC2"/>
    <property type="match status" value="1"/>
</dbReference>
<dbReference type="SMART" id="SM00471">
    <property type="entry name" value="HDc"/>
    <property type="match status" value="2"/>
</dbReference>
<dbReference type="Pfam" id="PF13023">
    <property type="entry name" value="HD_3"/>
    <property type="match status" value="2"/>
</dbReference>
<evidence type="ECO:0000313" key="10">
    <source>
        <dbReference type="Proteomes" id="UP000179279"/>
    </source>
</evidence>
<proteinExistence type="predicted"/>
<protein>
    <recommendedName>
        <fullName evidence="5">5'-deoxynucleotidase</fullName>
        <ecNumber evidence="5">3.1.3.89</ecNumber>
    </recommendedName>
</protein>
<accession>A0A1G1WYC7</accession>
<organism evidence="9 10">
    <name type="scientific">Candidatus Woykebacteria bacterium RIFCSPLOWO2_01_FULL_41_12</name>
    <dbReference type="NCBI Taxonomy" id="1802604"/>
    <lineage>
        <taxon>Bacteria</taxon>
        <taxon>Candidatus Woykeibacteriota</taxon>
    </lineage>
</organism>
<dbReference type="EC" id="3.1.3.89" evidence="5"/>
<dbReference type="Gene3D" id="1.10.3210.10">
    <property type="entry name" value="Hypothetical protein af1432"/>
    <property type="match status" value="2"/>
</dbReference>
<evidence type="ECO:0000256" key="3">
    <source>
        <dbReference type="ARBA" id="ARBA00001941"/>
    </source>
</evidence>
<name>A0A1G1WYC7_9BACT</name>
<evidence type="ECO:0000256" key="1">
    <source>
        <dbReference type="ARBA" id="ARBA00001638"/>
    </source>
</evidence>
<gene>
    <name evidence="9" type="ORF">A3A57_00670</name>
</gene>
<comment type="cofactor">
    <cofactor evidence="2">
        <name>Mn(2+)</name>
        <dbReference type="ChEBI" id="CHEBI:29035"/>
    </cofactor>
</comment>
<dbReference type="AlphaFoldDB" id="A0A1G1WYC7"/>
<dbReference type="GO" id="GO:0002953">
    <property type="term" value="F:5'-deoxynucleotidase activity"/>
    <property type="evidence" value="ECO:0007669"/>
    <property type="project" value="UniProtKB-EC"/>
</dbReference>
<feature type="domain" description="HD/PDEase" evidence="8">
    <location>
        <begin position="29"/>
        <end position="172"/>
    </location>
</feature>
<evidence type="ECO:0000256" key="7">
    <source>
        <dbReference type="ARBA" id="ARBA00022801"/>
    </source>
</evidence>
<dbReference type="InterPro" id="IPR039356">
    <property type="entry name" value="YfbR/HDDC2"/>
</dbReference>
<reference evidence="9 10" key="1">
    <citation type="journal article" date="2016" name="Nat. Commun.">
        <title>Thousands of microbial genomes shed light on interconnected biogeochemical processes in an aquifer system.</title>
        <authorList>
            <person name="Anantharaman K."/>
            <person name="Brown C.T."/>
            <person name="Hug L.A."/>
            <person name="Sharon I."/>
            <person name="Castelle C.J."/>
            <person name="Probst A.J."/>
            <person name="Thomas B.C."/>
            <person name="Singh A."/>
            <person name="Wilkins M.J."/>
            <person name="Karaoz U."/>
            <person name="Brodie E.L."/>
            <person name="Williams K.H."/>
            <person name="Hubbard S.S."/>
            <person name="Banfield J.F."/>
        </authorList>
    </citation>
    <scope>NUCLEOTIDE SEQUENCE [LARGE SCALE GENOMIC DNA]</scope>
</reference>
<evidence type="ECO:0000256" key="6">
    <source>
        <dbReference type="ARBA" id="ARBA00022723"/>
    </source>
</evidence>
<evidence type="ECO:0000313" key="9">
    <source>
        <dbReference type="EMBL" id="OGY32729.1"/>
    </source>
</evidence>
<comment type="caution">
    <text evidence="9">The sequence shown here is derived from an EMBL/GenBank/DDBJ whole genome shotgun (WGS) entry which is preliminary data.</text>
</comment>
<dbReference type="PANTHER" id="PTHR11845:SF13">
    <property type="entry name" value="5'-DEOXYNUCLEOTIDASE HDDC2"/>
    <property type="match status" value="1"/>
</dbReference>
<feature type="domain" description="HD/PDEase" evidence="8">
    <location>
        <begin position="245"/>
        <end position="386"/>
    </location>
</feature>
<dbReference type="SUPFAM" id="SSF109604">
    <property type="entry name" value="HD-domain/PDEase-like"/>
    <property type="match status" value="2"/>
</dbReference>
<dbReference type="EMBL" id="MHDA01000008">
    <property type="protein sequence ID" value="OGY32729.1"/>
    <property type="molecule type" value="Genomic_DNA"/>
</dbReference>
<comment type="cofactor">
    <cofactor evidence="3">
        <name>Co(2+)</name>
        <dbReference type="ChEBI" id="CHEBI:48828"/>
    </cofactor>
</comment>
<evidence type="ECO:0000256" key="2">
    <source>
        <dbReference type="ARBA" id="ARBA00001936"/>
    </source>
</evidence>
<evidence type="ECO:0000256" key="5">
    <source>
        <dbReference type="ARBA" id="ARBA00012964"/>
    </source>
</evidence>
<evidence type="ECO:0000259" key="8">
    <source>
        <dbReference type="SMART" id="SM00471"/>
    </source>
</evidence>
<sequence>MEELIKFFIEVGKLKEIKRRGWLIRGIKSPETVADHSFRVLILAFIFGLGTKMNIKRLLRIALFHSSSAVYIDYISPYDKVFEAKTKKEALKKYPALLFRAPYAKKEKILKQRYEEEEKAIKELTQKLEDPIKSEIIYLWQDFQHRTSREAKFIYILDKLENLIQALEYKDQLDKELIKPFLLQIREITNDKNILSLVDSLDAHFTKGEDKIKSRKDKNLIRFILQVGKLKVTPRRGWVLRGVKNPESIASHCFRMALMGYVFSGRKRLDRTVVLEMALFHDLFASVIGDVTPYDRIASLVKDKSKLFETLPWMGVSESKKVIVLKNLEKEVGALDKVISGLPHNLKHEIKYLWLEYKTGGSKEARFARQVDRIEGVIQAMEYYQRNKTTPVKAFWLELKELIDDPLLSNFVEHLDFYFLQGNKRK</sequence>
<dbReference type="GO" id="GO:0046872">
    <property type="term" value="F:metal ion binding"/>
    <property type="evidence" value="ECO:0007669"/>
    <property type="project" value="UniProtKB-KW"/>
</dbReference>
<evidence type="ECO:0000256" key="4">
    <source>
        <dbReference type="ARBA" id="ARBA00011738"/>
    </source>
</evidence>
<comment type="subunit">
    <text evidence="4">Homodimer.</text>
</comment>